<protein>
    <submittedName>
        <fullName evidence="1">Plastidic glucose transporter 1</fullName>
    </submittedName>
</protein>
<evidence type="ECO:0000313" key="1">
    <source>
        <dbReference type="EMBL" id="KAI8002658.1"/>
    </source>
</evidence>
<proteinExistence type="predicted"/>
<sequence>MFLVFYAISSPIDEELGHNLSILGTVLYIFTFAIGSGSVTGIIIPRLSSSRMRGKIMGFSFSIHWVQKRLLEFILAAFHRSPDFVALLKVWSGICTCNCIVERTSNQTCCVPWLIYYYAWIASMMEDMLLSMLVPNQKRNASFILSVFQCRMANWKILKFQLCPSPRICQTKTILEDHFQIQMEIQQDLTLILRVVLPFANSANPVMAPVAFLASAIGPRVVAACAHASLAALSEDSQKASGHANRMNLESNSEGNSHGEKTSSSQRKEDNSEAHVQWNQNGEVVPLSAEKVRAAAKAGLAAAQQRQNCFQIMKNVKFKGYLLIL</sequence>
<organism evidence="1 2">
    <name type="scientific">Camellia lanceoleosa</name>
    <dbReference type="NCBI Taxonomy" id="1840588"/>
    <lineage>
        <taxon>Eukaryota</taxon>
        <taxon>Viridiplantae</taxon>
        <taxon>Streptophyta</taxon>
        <taxon>Embryophyta</taxon>
        <taxon>Tracheophyta</taxon>
        <taxon>Spermatophyta</taxon>
        <taxon>Magnoliopsida</taxon>
        <taxon>eudicotyledons</taxon>
        <taxon>Gunneridae</taxon>
        <taxon>Pentapetalae</taxon>
        <taxon>asterids</taxon>
        <taxon>Ericales</taxon>
        <taxon>Theaceae</taxon>
        <taxon>Camellia</taxon>
    </lineage>
</organism>
<gene>
    <name evidence="1" type="ORF">LOK49_LG08G01565</name>
</gene>
<reference evidence="1 2" key="1">
    <citation type="journal article" date="2022" name="Plant J.">
        <title>Chromosome-level genome of Camellia lanceoleosa provides a valuable resource for understanding genome evolution and self-incompatibility.</title>
        <authorList>
            <person name="Gong W."/>
            <person name="Xiao S."/>
            <person name="Wang L."/>
            <person name="Liao Z."/>
            <person name="Chang Y."/>
            <person name="Mo W."/>
            <person name="Hu G."/>
            <person name="Li W."/>
            <person name="Zhao G."/>
            <person name="Zhu H."/>
            <person name="Hu X."/>
            <person name="Ji K."/>
            <person name="Xiang X."/>
            <person name="Song Q."/>
            <person name="Yuan D."/>
            <person name="Jin S."/>
            <person name="Zhang L."/>
        </authorList>
    </citation>
    <scope>NUCLEOTIDE SEQUENCE [LARGE SCALE GENOMIC DNA]</scope>
    <source>
        <strain evidence="1">SQ_2022a</strain>
    </source>
</reference>
<keyword evidence="1" id="KW-0813">Transport</keyword>
<accession>A0ACC0GNA0</accession>
<name>A0ACC0GNA0_9ERIC</name>
<keyword evidence="2" id="KW-1185">Reference proteome</keyword>
<keyword evidence="1" id="KW-0762">Sugar transport</keyword>
<comment type="caution">
    <text evidence="1">The sequence shown here is derived from an EMBL/GenBank/DDBJ whole genome shotgun (WGS) entry which is preliminary data.</text>
</comment>
<dbReference type="EMBL" id="CM045766">
    <property type="protein sequence ID" value="KAI8002658.1"/>
    <property type="molecule type" value="Genomic_DNA"/>
</dbReference>
<dbReference type="Proteomes" id="UP001060215">
    <property type="component" value="Chromosome 9"/>
</dbReference>
<evidence type="ECO:0000313" key="2">
    <source>
        <dbReference type="Proteomes" id="UP001060215"/>
    </source>
</evidence>